<evidence type="ECO:0000313" key="1">
    <source>
        <dbReference type="EMBL" id="KHN25068.1"/>
    </source>
</evidence>
<dbReference type="Proteomes" id="UP000053555">
    <property type="component" value="Unassembled WGS sequence"/>
</dbReference>
<accession>A0A0B2QZ19</accession>
<dbReference type="AlphaFoldDB" id="A0A0B2QZ19"/>
<dbReference type="EMBL" id="KN654674">
    <property type="protein sequence ID" value="KHN25068.1"/>
    <property type="molecule type" value="Genomic_DNA"/>
</dbReference>
<name>A0A0B2QZ19_GLYSO</name>
<sequence>MRMTCLSLNSLSAWKDANWAVALYCDSRANSSTMTTWRMLDERCRSCTTSPATVTSWSSRALTRTATPSTSSWSYAALASSSTGSLSRATIPSVSLPTFIARS</sequence>
<reference evidence="1" key="1">
    <citation type="submission" date="2014-07" db="EMBL/GenBank/DDBJ databases">
        <title>Identification of a novel salt tolerance gene in wild soybean by whole-genome sequencing.</title>
        <authorList>
            <person name="Lam H.-M."/>
            <person name="Qi X."/>
            <person name="Li M.-W."/>
            <person name="Liu X."/>
            <person name="Xie M."/>
            <person name="Ni M."/>
            <person name="Xu X."/>
        </authorList>
    </citation>
    <scope>NUCLEOTIDE SEQUENCE [LARGE SCALE GENOMIC DNA]</scope>
    <source>
        <tissue evidence="1">Root</tissue>
    </source>
</reference>
<gene>
    <name evidence="1" type="ORF">glysoja_027482</name>
</gene>
<proteinExistence type="predicted"/>
<organism evidence="1">
    <name type="scientific">Glycine soja</name>
    <name type="common">Wild soybean</name>
    <dbReference type="NCBI Taxonomy" id="3848"/>
    <lineage>
        <taxon>Eukaryota</taxon>
        <taxon>Viridiplantae</taxon>
        <taxon>Streptophyta</taxon>
        <taxon>Embryophyta</taxon>
        <taxon>Tracheophyta</taxon>
        <taxon>Spermatophyta</taxon>
        <taxon>Magnoliopsida</taxon>
        <taxon>eudicotyledons</taxon>
        <taxon>Gunneridae</taxon>
        <taxon>Pentapetalae</taxon>
        <taxon>rosids</taxon>
        <taxon>fabids</taxon>
        <taxon>Fabales</taxon>
        <taxon>Fabaceae</taxon>
        <taxon>Papilionoideae</taxon>
        <taxon>50 kb inversion clade</taxon>
        <taxon>NPAAA clade</taxon>
        <taxon>indigoferoid/millettioid clade</taxon>
        <taxon>Phaseoleae</taxon>
        <taxon>Glycine</taxon>
        <taxon>Glycine subgen. Soja</taxon>
    </lineage>
</organism>
<protein>
    <submittedName>
        <fullName evidence="1">Uncharacterized protein</fullName>
    </submittedName>
</protein>